<gene>
    <name evidence="4" type="ORF">HHUSO_G20379</name>
</gene>
<comment type="caution">
    <text evidence="4">The sequence shown here is derived from an EMBL/GenBank/DDBJ whole genome shotgun (WGS) entry which is preliminary data.</text>
</comment>
<keyword evidence="1" id="KW-0812">Transmembrane</keyword>
<dbReference type="InterPro" id="IPR013106">
    <property type="entry name" value="Ig_V-set"/>
</dbReference>
<dbReference type="Gene3D" id="2.60.40.10">
    <property type="entry name" value="Immunoglobulins"/>
    <property type="match status" value="1"/>
</dbReference>
<feature type="transmembrane region" description="Helical" evidence="1">
    <location>
        <begin position="162"/>
        <end position="183"/>
    </location>
</feature>
<dbReference type="EMBL" id="JAHFZB010000019">
    <property type="protein sequence ID" value="KAK6478125.1"/>
    <property type="molecule type" value="Genomic_DNA"/>
</dbReference>
<dbReference type="Proteomes" id="UP001369086">
    <property type="component" value="Unassembled WGS sequence"/>
</dbReference>
<keyword evidence="2" id="KW-0732">Signal</keyword>
<evidence type="ECO:0000313" key="4">
    <source>
        <dbReference type="EMBL" id="KAK6478125.1"/>
    </source>
</evidence>
<evidence type="ECO:0000256" key="2">
    <source>
        <dbReference type="SAM" id="SignalP"/>
    </source>
</evidence>
<keyword evidence="5" id="KW-1185">Reference proteome</keyword>
<reference evidence="4 5" key="1">
    <citation type="submission" date="2021-05" db="EMBL/GenBank/DDBJ databases">
        <authorList>
            <person name="Zahm M."/>
            <person name="Klopp C."/>
            <person name="Cabau C."/>
            <person name="Kuhl H."/>
            <person name="Suciu R."/>
            <person name="Ciorpac M."/>
            <person name="Holostenco D."/>
            <person name="Gessner J."/>
            <person name="Wuertz S."/>
            <person name="Hohne C."/>
            <person name="Stock M."/>
            <person name="Gislard M."/>
            <person name="Lluch J."/>
            <person name="Milhes M."/>
            <person name="Lampietro C."/>
            <person name="Lopez Roques C."/>
            <person name="Donnadieu C."/>
            <person name="Du K."/>
            <person name="Schartl M."/>
            <person name="Guiguen Y."/>
        </authorList>
    </citation>
    <scope>NUCLEOTIDE SEQUENCE [LARGE SCALE GENOMIC DNA]</scope>
    <source>
        <strain evidence="4">Hh-F2</strain>
        <tissue evidence="4">Blood</tissue>
    </source>
</reference>
<evidence type="ECO:0000313" key="5">
    <source>
        <dbReference type="Proteomes" id="UP001369086"/>
    </source>
</evidence>
<sequence length="243" mass="27587">MQTLRLTCWVFLILTSRCMFDRGSVSASQEPVYLEKHEGQSAVLSCFTDRSEGHIAGFYLKRKWRAALEVLFHSVEGSSEASSLYKDRFHIQGDLNTHWLNITILNLWHNDTDLYSCEFLYDMGSYKITKTKTYFIFVDDNGTREQCSSTEISQPCSDYSTLLFAISGAVALFLILITLMLCVKFAQRCCRPQPPAPVPIYEVMTGLPQGGAVDHFEGMENTHYASPVTIPTDFNLYSKVDPR</sequence>
<feature type="domain" description="Immunoglobulin V-set" evidence="3">
    <location>
        <begin position="29"/>
        <end position="132"/>
    </location>
</feature>
<dbReference type="InterPro" id="IPR039090">
    <property type="entry name" value="CD7"/>
</dbReference>
<keyword evidence="1" id="KW-0472">Membrane</keyword>
<dbReference type="SUPFAM" id="SSF48726">
    <property type="entry name" value="Immunoglobulin"/>
    <property type="match status" value="1"/>
</dbReference>
<proteinExistence type="predicted"/>
<name>A0ABR0YZV6_HUSHU</name>
<dbReference type="PANTHER" id="PTHR15343">
    <property type="entry name" value="CD7"/>
    <property type="match status" value="1"/>
</dbReference>
<protein>
    <recommendedName>
        <fullName evidence="3">Immunoglobulin V-set domain-containing protein</fullName>
    </recommendedName>
</protein>
<organism evidence="4 5">
    <name type="scientific">Huso huso</name>
    <name type="common">Beluga</name>
    <name type="synonym">Acipenser huso</name>
    <dbReference type="NCBI Taxonomy" id="61971"/>
    <lineage>
        <taxon>Eukaryota</taxon>
        <taxon>Metazoa</taxon>
        <taxon>Chordata</taxon>
        <taxon>Craniata</taxon>
        <taxon>Vertebrata</taxon>
        <taxon>Euteleostomi</taxon>
        <taxon>Actinopterygii</taxon>
        <taxon>Chondrostei</taxon>
        <taxon>Acipenseriformes</taxon>
        <taxon>Acipenseridae</taxon>
        <taxon>Huso</taxon>
    </lineage>
</organism>
<dbReference type="Pfam" id="PF07686">
    <property type="entry name" value="V-set"/>
    <property type="match status" value="1"/>
</dbReference>
<evidence type="ECO:0000256" key="1">
    <source>
        <dbReference type="SAM" id="Phobius"/>
    </source>
</evidence>
<dbReference type="InterPro" id="IPR036179">
    <property type="entry name" value="Ig-like_dom_sf"/>
</dbReference>
<evidence type="ECO:0000259" key="3">
    <source>
        <dbReference type="Pfam" id="PF07686"/>
    </source>
</evidence>
<feature type="chain" id="PRO_5046462309" description="Immunoglobulin V-set domain-containing protein" evidence="2">
    <location>
        <begin position="19"/>
        <end position="243"/>
    </location>
</feature>
<accession>A0ABR0YZV6</accession>
<dbReference type="PANTHER" id="PTHR15343:SF1">
    <property type="entry name" value="CD7 ANTIGEN-LIKE"/>
    <property type="match status" value="1"/>
</dbReference>
<feature type="signal peptide" evidence="2">
    <location>
        <begin position="1"/>
        <end position="18"/>
    </location>
</feature>
<dbReference type="InterPro" id="IPR013783">
    <property type="entry name" value="Ig-like_fold"/>
</dbReference>
<keyword evidence="1" id="KW-1133">Transmembrane helix</keyword>